<name>Q5BGA2_EMENI</name>
<dbReference type="InterPro" id="IPR006195">
    <property type="entry name" value="aa-tRNA-synth_II"/>
</dbReference>
<keyword evidence="4" id="KW-0030">Aminoacyl-tRNA synthetase</keyword>
<proteinExistence type="predicted"/>
<sequence>MRIRSCRVACRSFVPGRWYSKATSSKEGSLKQTLSKEALSKKQAFVTRLAQVTEATSDPYPRFETPANPFAISEFIHRYSYLANKEFVDFDQVTVTGRVHPLQFESPGTGRGLKADIQEILSYDSPRRCLLLNQNATAITGKPHRTERGELSIVATDLPQLLSPCLHDIPLDAHGHENSPYPRHVQMLGDPATVKVIKSRSLITQHIRQFLLDKSFMEVSTPILNGIPGGASARPFYTSATEFPDRQLALRIAPELWLKRLVVGGFDRVFEIGPSFRNEGLDKTHNPEFTTCEFYQAYSNLEELMNTTEELLCGLAQVFIAEFNKRKEPPPTAIDFTIPFHRIDFITGIELGIDRQLPDLTAPDSLEQVTQIFTDLKLQLPEHPTLPRLLDELCSIYVEPQCVQPTFIINPPECLSPLSKSFVHPDNNQRVAARAELFIEGKEIANMYEEENSPWEQRRKFEDQLKYSKDANEPGEIDEEYLRALEWGLPPTGGWGCGIDRLVMLFTKVKKIAEVLPFGNLRHVTRR</sequence>
<evidence type="ECO:0000313" key="6">
    <source>
        <dbReference type="EMBL" id="CBF89504.1"/>
    </source>
</evidence>
<dbReference type="Pfam" id="PF00152">
    <property type="entry name" value="tRNA-synt_2"/>
    <property type="match status" value="1"/>
</dbReference>
<dbReference type="InterPro" id="IPR018149">
    <property type="entry name" value="Lys-tRNA-synth_II_C"/>
</dbReference>
<keyword evidence="1" id="KW-0436">Ligase</keyword>
<feature type="domain" description="Aminoacyl-transfer RNA synthetases class-II family profile" evidence="5">
    <location>
        <begin position="200"/>
        <end position="517"/>
    </location>
</feature>
<dbReference type="SUPFAM" id="SSF55681">
    <property type="entry name" value="Class II aaRS and biotin synthetases"/>
    <property type="match status" value="1"/>
</dbReference>
<evidence type="ECO:0000256" key="2">
    <source>
        <dbReference type="ARBA" id="ARBA00022741"/>
    </source>
</evidence>
<protein>
    <recommendedName>
        <fullName evidence="5">Aminoacyl-transfer RNA synthetases class-II family profile domain-containing protein</fullName>
    </recommendedName>
</protein>
<reference evidence="7" key="2">
    <citation type="journal article" date="2009" name="Fungal Genet. Biol.">
        <title>The 2008 update of the Aspergillus nidulans genome annotation: a community effort.</title>
        <authorList>
            <person name="Wortman J.R."/>
            <person name="Gilsenan J.M."/>
            <person name="Joardar V."/>
            <person name="Deegan J."/>
            <person name="Clutterbuck J."/>
            <person name="Andersen M.R."/>
            <person name="Archer D."/>
            <person name="Bencina M."/>
            <person name="Braus G."/>
            <person name="Coutinho P."/>
            <person name="von Dohren H."/>
            <person name="Doonan J."/>
            <person name="Driessen A.J."/>
            <person name="Durek P."/>
            <person name="Espeso E."/>
            <person name="Fekete E."/>
            <person name="Flipphi M."/>
            <person name="Estrada C.G."/>
            <person name="Geysens S."/>
            <person name="Goldman G."/>
            <person name="de Groot P.W."/>
            <person name="Hansen K."/>
            <person name="Harris S.D."/>
            <person name="Heinekamp T."/>
            <person name="Helmstaedt K."/>
            <person name="Henrissat B."/>
            <person name="Hofmann G."/>
            <person name="Homan T."/>
            <person name="Horio T."/>
            <person name="Horiuchi H."/>
            <person name="James S."/>
            <person name="Jones M."/>
            <person name="Karaffa L."/>
            <person name="Karanyi Z."/>
            <person name="Kato M."/>
            <person name="Keller N."/>
            <person name="Kelly D.E."/>
            <person name="Kiel J.A."/>
            <person name="Kim J.M."/>
            <person name="van der Klei I.J."/>
            <person name="Klis F.M."/>
            <person name="Kovalchuk A."/>
            <person name="Krasevec N."/>
            <person name="Kubicek C.P."/>
            <person name="Liu B."/>
            <person name="Maccabe A."/>
            <person name="Meyer V."/>
            <person name="Mirabito P."/>
            <person name="Miskei M."/>
            <person name="Mos M."/>
            <person name="Mullins J."/>
            <person name="Nelson D.R."/>
            <person name="Nielsen J."/>
            <person name="Oakley B.R."/>
            <person name="Osmani S.A."/>
            <person name="Pakula T."/>
            <person name="Paszewski A."/>
            <person name="Paulsen I."/>
            <person name="Pilsyk S."/>
            <person name="Pocsi I."/>
            <person name="Punt P.J."/>
            <person name="Ram A.F."/>
            <person name="Ren Q."/>
            <person name="Robellet X."/>
            <person name="Robson G."/>
            <person name="Seiboth B."/>
            <person name="van Solingen P."/>
            <person name="Specht T."/>
            <person name="Sun J."/>
            <person name="Taheri-Talesh N."/>
            <person name="Takeshita N."/>
            <person name="Ussery D."/>
            <person name="vanKuyk P.A."/>
            <person name="Visser H."/>
            <person name="van de Vondervoort P.J."/>
            <person name="de Vries R.P."/>
            <person name="Walton J."/>
            <person name="Xiang X."/>
            <person name="Xiong Y."/>
            <person name="Zeng A.P."/>
            <person name="Brandt B.W."/>
            <person name="Cornell M.J."/>
            <person name="van den Hondel C.A."/>
            <person name="Visser J."/>
            <person name="Oliver S.G."/>
            <person name="Turner G."/>
        </authorList>
    </citation>
    <scope>GENOME REANNOTATION</scope>
    <source>
        <strain evidence="7">FGSC A4 / ATCC 38163 / CBS 112.46 / NRRL 194 / M139</strain>
    </source>
</reference>
<dbReference type="InterPro" id="IPR045864">
    <property type="entry name" value="aa-tRNA-synth_II/BPL/LPL"/>
</dbReference>
<dbReference type="AlphaFoldDB" id="Q5BGA2"/>
<dbReference type="OMA" id="MQERHVD"/>
<organism evidence="6 7">
    <name type="scientific">Emericella nidulans (strain FGSC A4 / ATCC 38163 / CBS 112.46 / NRRL 194 / M139)</name>
    <name type="common">Aspergillus nidulans</name>
    <dbReference type="NCBI Taxonomy" id="227321"/>
    <lineage>
        <taxon>Eukaryota</taxon>
        <taxon>Fungi</taxon>
        <taxon>Dikarya</taxon>
        <taxon>Ascomycota</taxon>
        <taxon>Pezizomycotina</taxon>
        <taxon>Eurotiomycetes</taxon>
        <taxon>Eurotiomycetidae</taxon>
        <taxon>Eurotiales</taxon>
        <taxon>Aspergillaceae</taxon>
        <taxon>Aspergillus</taxon>
        <taxon>Aspergillus subgen. Nidulantes</taxon>
    </lineage>
</organism>
<dbReference type="EMBL" id="BN001308">
    <property type="protein sequence ID" value="CBF89504.1"/>
    <property type="molecule type" value="Genomic_DNA"/>
</dbReference>
<dbReference type="GO" id="GO:0005524">
    <property type="term" value="F:ATP binding"/>
    <property type="evidence" value="ECO:0007669"/>
    <property type="project" value="UniProtKB-KW"/>
</dbReference>
<dbReference type="Gene3D" id="2.40.50.140">
    <property type="entry name" value="Nucleic acid-binding proteins"/>
    <property type="match status" value="1"/>
</dbReference>
<keyword evidence="7" id="KW-1185">Reference proteome</keyword>
<dbReference type="eggNOG" id="KOG1885">
    <property type="taxonomic scope" value="Eukaryota"/>
</dbReference>
<dbReference type="PRINTS" id="PR00982">
    <property type="entry name" value="TRNASYNTHLYS"/>
</dbReference>
<evidence type="ECO:0000256" key="1">
    <source>
        <dbReference type="ARBA" id="ARBA00022598"/>
    </source>
</evidence>
<dbReference type="PROSITE" id="PS50862">
    <property type="entry name" value="AA_TRNA_LIGASE_II"/>
    <property type="match status" value="1"/>
</dbReference>
<dbReference type="InterPro" id="IPR004364">
    <property type="entry name" value="Aa-tRNA-synt_II"/>
</dbReference>
<evidence type="ECO:0000256" key="4">
    <source>
        <dbReference type="ARBA" id="ARBA00023146"/>
    </source>
</evidence>
<dbReference type="Proteomes" id="UP000000560">
    <property type="component" value="Chromosome VIII"/>
</dbReference>
<dbReference type="GO" id="GO:0070154">
    <property type="term" value="P:mitochondrial lysyl-tRNA aminoacylation"/>
    <property type="evidence" value="ECO:0000318"/>
    <property type="project" value="GO_Central"/>
</dbReference>
<dbReference type="OrthoDB" id="21243at2759"/>
<dbReference type="GeneID" id="2876205"/>
<evidence type="ECO:0000313" key="7">
    <source>
        <dbReference type="Proteomes" id="UP000000560"/>
    </source>
</evidence>
<dbReference type="GO" id="GO:0004824">
    <property type="term" value="F:lysine-tRNA ligase activity"/>
    <property type="evidence" value="ECO:0000318"/>
    <property type="project" value="GO_Central"/>
</dbReference>
<dbReference type="STRING" id="227321.Q5BGA2"/>
<dbReference type="GO" id="GO:0000049">
    <property type="term" value="F:tRNA binding"/>
    <property type="evidence" value="ECO:0000318"/>
    <property type="project" value="GO_Central"/>
</dbReference>
<accession>C8VTF5</accession>
<dbReference type="InParanoid" id="Q5BGA2"/>
<dbReference type="InterPro" id="IPR012340">
    <property type="entry name" value="NA-bd_OB-fold"/>
</dbReference>
<dbReference type="PANTHER" id="PTHR42918:SF5">
    <property type="entry name" value="LYSINE--TRNA LIGASE, MITOCHONDRIAL"/>
    <property type="match status" value="1"/>
</dbReference>
<evidence type="ECO:0000256" key="3">
    <source>
        <dbReference type="ARBA" id="ARBA00022840"/>
    </source>
</evidence>
<dbReference type="KEGG" id="ani:ANIA_00428"/>
<dbReference type="VEuPathDB" id="FungiDB:AN0428"/>
<dbReference type="GO" id="GO:0005739">
    <property type="term" value="C:mitochondrion"/>
    <property type="evidence" value="ECO:0000318"/>
    <property type="project" value="GO_Central"/>
</dbReference>
<dbReference type="Gene3D" id="3.30.930.10">
    <property type="entry name" value="Bira Bifunctional Protein, Domain 2"/>
    <property type="match status" value="1"/>
</dbReference>
<accession>Q5BGA2</accession>
<dbReference type="RefSeq" id="XP_658032.1">
    <property type="nucleotide sequence ID" value="XM_652940.2"/>
</dbReference>
<dbReference type="HOGENOM" id="CLU_008255_6_0_1"/>
<evidence type="ECO:0000259" key="5">
    <source>
        <dbReference type="PROSITE" id="PS50862"/>
    </source>
</evidence>
<dbReference type="FunFam" id="3.30.930.10:FF:000094">
    <property type="entry name" value="Lysine--tRNA ligase, mitochondrial"/>
    <property type="match status" value="1"/>
</dbReference>
<keyword evidence="3" id="KW-0067">ATP-binding</keyword>
<dbReference type="PANTHER" id="PTHR42918">
    <property type="entry name" value="LYSYL-TRNA SYNTHETASE"/>
    <property type="match status" value="1"/>
</dbReference>
<gene>
    <name evidence="6" type="ORF">ANIA_00428</name>
</gene>
<dbReference type="GO" id="GO:0005737">
    <property type="term" value="C:cytoplasm"/>
    <property type="evidence" value="ECO:0000318"/>
    <property type="project" value="GO_Central"/>
</dbReference>
<keyword evidence="2" id="KW-0547">Nucleotide-binding</keyword>
<reference evidence="7" key="1">
    <citation type="journal article" date="2005" name="Nature">
        <title>Sequencing of Aspergillus nidulans and comparative analysis with A. fumigatus and A. oryzae.</title>
        <authorList>
            <person name="Galagan J.E."/>
            <person name="Calvo S.E."/>
            <person name="Cuomo C."/>
            <person name="Ma L.J."/>
            <person name="Wortman J.R."/>
            <person name="Batzoglou S."/>
            <person name="Lee S.I."/>
            <person name="Basturkmen M."/>
            <person name="Spevak C.C."/>
            <person name="Clutterbuck J."/>
            <person name="Kapitonov V."/>
            <person name="Jurka J."/>
            <person name="Scazzocchio C."/>
            <person name="Farman M."/>
            <person name="Butler J."/>
            <person name="Purcell S."/>
            <person name="Harris S."/>
            <person name="Braus G.H."/>
            <person name="Draht O."/>
            <person name="Busch S."/>
            <person name="D'Enfert C."/>
            <person name="Bouchier C."/>
            <person name="Goldman G.H."/>
            <person name="Bell-Pedersen D."/>
            <person name="Griffiths-Jones S."/>
            <person name="Doonan J.H."/>
            <person name="Yu J."/>
            <person name="Vienken K."/>
            <person name="Pain A."/>
            <person name="Freitag M."/>
            <person name="Selker E.U."/>
            <person name="Archer D.B."/>
            <person name="Penalva M.A."/>
            <person name="Oakley B.R."/>
            <person name="Momany M."/>
            <person name="Tanaka T."/>
            <person name="Kumagai T."/>
            <person name="Asai K."/>
            <person name="Machida M."/>
            <person name="Nierman W.C."/>
            <person name="Denning D.W."/>
            <person name="Caddick M."/>
            <person name="Hynes M."/>
            <person name="Paoletti M."/>
            <person name="Fischer R."/>
            <person name="Miller B."/>
            <person name="Dyer P."/>
            <person name="Sachs M.S."/>
            <person name="Osmani S.A."/>
            <person name="Birren B.W."/>
        </authorList>
    </citation>
    <scope>NUCLEOTIDE SEQUENCE [LARGE SCALE GENOMIC DNA]</scope>
    <source>
        <strain evidence="7">FGSC A4 / ATCC 38163 / CBS 112.46 / NRRL 194 / M139</strain>
    </source>
</reference>